<sequence>MKVDSLGAGIISTRSRFTALIRMHNSNHLLDHPSHTNTRKHTIFSLRGGEGGVVYAKSKSEFDQVLKDAGDNLVVVDFTASWCGPCKMIAPFFESLKDNYPNITLLKVDVDENEETAQYFEIGAMPTFMFFKKGKKLGFFCGASEENLRANVEKYINSQADD</sequence>
<dbReference type="PROSITE" id="PS51352">
    <property type="entry name" value="THIOREDOXIN_2"/>
    <property type="match status" value="1"/>
</dbReference>
<gene>
    <name evidence="3" type="ORF">LAMO00422_LOCUS22853</name>
</gene>
<evidence type="ECO:0000259" key="2">
    <source>
        <dbReference type="PROSITE" id="PS51352"/>
    </source>
</evidence>
<dbReference type="Gene3D" id="3.40.30.10">
    <property type="entry name" value="Glutaredoxin"/>
    <property type="match status" value="1"/>
</dbReference>
<proteinExistence type="predicted"/>
<evidence type="ECO:0000256" key="1">
    <source>
        <dbReference type="ARBA" id="ARBA00023157"/>
    </source>
</evidence>
<dbReference type="PANTHER" id="PTHR46115">
    <property type="entry name" value="THIOREDOXIN-LIKE PROTEIN 1"/>
    <property type="match status" value="1"/>
</dbReference>
<feature type="domain" description="Thioredoxin" evidence="2">
    <location>
        <begin position="35"/>
        <end position="157"/>
    </location>
</feature>
<keyword evidence="1" id="KW-1015">Disulfide bond</keyword>
<dbReference type="SUPFAM" id="SSF52833">
    <property type="entry name" value="Thioredoxin-like"/>
    <property type="match status" value="1"/>
</dbReference>
<dbReference type="InterPro" id="IPR036249">
    <property type="entry name" value="Thioredoxin-like_sf"/>
</dbReference>
<dbReference type="AlphaFoldDB" id="A0A7S0H9G2"/>
<accession>A0A7S0H9G2</accession>
<evidence type="ECO:0000313" key="3">
    <source>
        <dbReference type="EMBL" id="CAD8463887.1"/>
    </source>
</evidence>
<dbReference type="PROSITE" id="PS00194">
    <property type="entry name" value="THIOREDOXIN_1"/>
    <property type="match status" value="1"/>
</dbReference>
<protein>
    <recommendedName>
        <fullName evidence="2">Thioredoxin domain-containing protein</fullName>
    </recommendedName>
</protein>
<dbReference type="FunFam" id="3.40.30.10:FF:000245">
    <property type="entry name" value="Thioredoxin"/>
    <property type="match status" value="1"/>
</dbReference>
<dbReference type="InterPro" id="IPR013766">
    <property type="entry name" value="Thioredoxin_domain"/>
</dbReference>
<dbReference type="InterPro" id="IPR017937">
    <property type="entry name" value="Thioredoxin_CS"/>
</dbReference>
<reference evidence="3" key="1">
    <citation type="submission" date="2021-01" db="EMBL/GenBank/DDBJ databases">
        <authorList>
            <person name="Corre E."/>
            <person name="Pelletier E."/>
            <person name="Niang G."/>
            <person name="Scheremetjew M."/>
            <person name="Finn R."/>
            <person name="Kale V."/>
            <person name="Holt S."/>
            <person name="Cochrane G."/>
            <person name="Meng A."/>
            <person name="Brown T."/>
            <person name="Cohen L."/>
        </authorList>
    </citation>
    <scope>NUCLEOTIDE SEQUENCE</scope>
    <source>
        <strain evidence="3">CCMP2058</strain>
    </source>
</reference>
<dbReference type="Pfam" id="PF00085">
    <property type="entry name" value="Thioredoxin"/>
    <property type="match status" value="1"/>
</dbReference>
<organism evidence="3">
    <name type="scientific">Amorphochlora amoebiformis</name>
    <dbReference type="NCBI Taxonomy" id="1561963"/>
    <lineage>
        <taxon>Eukaryota</taxon>
        <taxon>Sar</taxon>
        <taxon>Rhizaria</taxon>
        <taxon>Cercozoa</taxon>
        <taxon>Chlorarachniophyceae</taxon>
        <taxon>Amorphochlora</taxon>
    </lineage>
</organism>
<dbReference type="EMBL" id="HBEM01033515">
    <property type="protein sequence ID" value="CAD8463887.1"/>
    <property type="molecule type" value="Transcribed_RNA"/>
</dbReference>
<dbReference type="PRINTS" id="PR00421">
    <property type="entry name" value="THIOREDOXIN"/>
</dbReference>
<dbReference type="CDD" id="cd02947">
    <property type="entry name" value="TRX_family"/>
    <property type="match status" value="1"/>
</dbReference>
<name>A0A7S0H9G2_9EUKA</name>